<evidence type="ECO:0000313" key="2">
    <source>
        <dbReference type="Proteomes" id="UP000256838"/>
    </source>
</evidence>
<comment type="caution">
    <text evidence="1">The sequence shown here is derived from an EMBL/GenBank/DDBJ whole genome shotgun (WGS) entry which is preliminary data.</text>
</comment>
<dbReference type="Proteomes" id="UP000256838">
    <property type="component" value="Unassembled WGS sequence"/>
</dbReference>
<evidence type="ECO:0000313" key="1">
    <source>
        <dbReference type="EMBL" id="RDV00660.1"/>
    </source>
</evidence>
<keyword evidence="2" id="KW-1185">Reference proteome</keyword>
<proteinExistence type="predicted"/>
<dbReference type="RefSeq" id="WP_115531930.1">
    <property type="nucleotide sequence ID" value="NZ_QRGA01000001.1"/>
</dbReference>
<dbReference type="OrthoDB" id="7023308at2"/>
<reference evidence="1 2" key="1">
    <citation type="submission" date="2018-08" db="EMBL/GenBank/DDBJ databases">
        <title>Paraburkholderia sp. DHOM06 isolated from forest soil.</title>
        <authorList>
            <person name="Gao Z.-H."/>
            <person name="Qiu L.-H."/>
        </authorList>
    </citation>
    <scope>NUCLEOTIDE SEQUENCE [LARGE SCALE GENOMIC DNA]</scope>
    <source>
        <strain evidence="1 2">DHOM06</strain>
    </source>
</reference>
<organism evidence="1 2">
    <name type="scientific">Trinickia dinghuensis</name>
    <dbReference type="NCBI Taxonomy" id="2291023"/>
    <lineage>
        <taxon>Bacteria</taxon>
        <taxon>Pseudomonadati</taxon>
        <taxon>Pseudomonadota</taxon>
        <taxon>Betaproteobacteria</taxon>
        <taxon>Burkholderiales</taxon>
        <taxon>Burkholderiaceae</taxon>
        <taxon>Trinickia</taxon>
    </lineage>
</organism>
<name>A0A3D8K608_9BURK</name>
<accession>A0A3D8K608</accession>
<sequence length="182" mass="19615">MSALNFRNQTPYIAQFVAKKGQLVMARLPGIAPQAELSMPSDDAFSVIATTIIDGNTYSTAPATVSGSMEFLAQIKQNVKEGTYEFQMQLEPSPRADQMIFQKTTIGPVTFTILKNGVSLQSVVVPNSFMTQALTIDDNYSVYAVINGITTEAVRTTDPNAVITAVVDTSVLETGYFTLTAA</sequence>
<gene>
    <name evidence="1" type="ORF">DWV00_02540</name>
</gene>
<dbReference type="AlphaFoldDB" id="A0A3D8K608"/>
<dbReference type="EMBL" id="QRGA01000001">
    <property type="protein sequence ID" value="RDV00660.1"/>
    <property type="molecule type" value="Genomic_DNA"/>
</dbReference>
<protein>
    <submittedName>
        <fullName evidence="1">Uncharacterized protein</fullName>
    </submittedName>
</protein>